<dbReference type="GO" id="GO:0016740">
    <property type="term" value="F:transferase activity"/>
    <property type="evidence" value="ECO:0007669"/>
    <property type="project" value="TreeGrafter"/>
</dbReference>
<dbReference type="SUPFAM" id="SSF56281">
    <property type="entry name" value="Metallo-hydrolase/oxidoreductase"/>
    <property type="match status" value="1"/>
</dbReference>
<dbReference type="InterPro" id="IPR036866">
    <property type="entry name" value="RibonucZ/Hydroxyglut_hydro"/>
</dbReference>
<dbReference type="SMART" id="SM00849">
    <property type="entry name" value="Lactamase_B"/>
    <property type="match status" value="1"/>
</dbReference>
<sequence length="273" mass="30957">MTGVNGDIQITTLVENVVYGKGLQGEHGLSLLVEVRDRKVLFDTGASDLFIRNARLMGIDLREVDYLVLSHGHRDHTGGLHHFLRLNERAAVVCKREALRPKFKDERENGLMHPDTLDIARFRFVDDTEELLPGVFVFPRLPIADEEDTHFDRFYTLIDGERHPDSFDDELALVLKCGRDVAVLSACSHRGITNILRTVLDTFPNANLRLVLGGFHIRTCGAGKNEVIARYLADHLPQRLGVCHCTGIDQYALFHQIFAGRLFYNYTGWVETF</sequence>
<keyword evidence="3" id="KW-1185">Reference proteome</keyword>
<dbReference type="PANTHER" id="PTHR13754">
    <property type="entry name" value="METALLO-BETA-LACTAMASE SUPERFAMILY PROTEIN"/>
    <property type="match status" value="1"/>
</dbReference>
<gene>
    <name evidence="2" type="ORF">H6D15_05275</name>
</gene>
<dbReference type="EMBL" id="JACJMO010000004">
    <property type="protein sequence ID" value="MBM6857019.1"/>
    <property type="molecule type" value="Genomic_DNA"/>
</dbReference>
<reference evidence="2 3" key="1">
    <citation type="journal article" date="2021" name="Sci. Rep.">
        <title>The distribution of antibiotic resistance genes in chicken gut microbiota commensals.</title>
        <authorList>
            <person name="Juricova H."/>
            <person name="Matiasovicova J."/>
            <person name="Kubasova T."/>
            <person name="Cejkova D."/>
            <person name="Rychlik I."/>
        </authorList>
    </citation>
    <scope>NUCLEOTIDE SEQUENCE [LARGE SCALE GENOMIC DNA]</scope>
    <source>
        <strain evidence="2 3">An421</strain>
    </source>
</reference>
<dbReference type="CDD" id="cd07713">
    <property type="entry name" value="DHPS-like_MBL-fold"/>
    <property type="match status" value="1"/>
</dbReference>
<dbReference type="InterPro" id="IPR041712">
    <property type="entry name" value="DHPS-like_MBL-fold"/>
</dbReference>
<dbReference type="RefSeq" id="WP_204971351.1">
    <property type="nucleotide sequence ID" value="NZ_JAAZTS010000004.1"/>
</dbReference>
<evidence type="ECO:0000313" key="3">
    <source>
        <dbReference type="Proteomes" id="UP000698924"/>
    </source>
</evidence>
<proteinExistence type="predicted"/>
<dbReference type="InterPro" id="IPR052926">
    <property type="entry name" value="Metallo-beta-lactamase_dom"/>
</dbReference>
<dbReference type="InterPro" id="IPR001279">
    <property type="entry name" value="Metallo-B-lactamas"/>
</dbReference>
<protein>
    <submittedName>
        <fullName evidence="2">MBL fold metallo-hydrolase</fullName>
    </submittedName>
</protein>
<dbReference type="Proteomes" id="UP000698924">
    <property type="component" value="Unassembled WGS sequence"/>
</dbReference>
<dbReference type="Pfam" id="PF00753">
    <property type="entry name" value="Lactamase_B"/>
    <property type="match status" value="1"/>
</dbReference>
<dbReference type="AlphaFoldDB" id="A0AA40ZSY2"/>
<dbReference type="Gene3D" id="3.60.15.10">
    <property type="entry name" value="Ribonuclease Z/Hydroxyacylglutathione hydrolase-like"/>
    <property type="match status" value="1"/>
</dbReference>
<dbReference type="PANTHER" id="PTHR13754:SF13">
    <property type="entry name" value="METALLO-BETA-LACTAMASE SUPERFAMILY PROTEIN (AFU_ORTHOLOGUE AFUA_3G07630)"/>
    <property type="match status" value="1"/>
</dbReference>
<organism evidence="2 3">
    <name type="scientific">Caecibacteroides pullorum</name>
    <dbReference type="NCBI Taxonomy" id="2725562"/>
    <lineage>
        <taxon>Bacteria</taxon>
        <taxon>Pseudomonadati</taxon>
        <taxon>Bacteroidota</taxon>
        <taxon>Bacteroidia</taxon>
        <taxon>Bacteroidales</taxon>
        <taxon>Bacteroidaceae</taxon>
        <taxon>Caecibacteroides</taxon>
    </lineage>
</organism>
<accession>A0AA40ZSY2</accession>
<feature type="domain" description="Metallo-beta-lactamase" evidence="1">
    <location>
        <begin position="27"/>
        <end position="189"/>
    </location>
</feature>
<evidence type="ECO:0000313" key="2">
    <source>
        <dbReference type="EMBL" id="MBM6857019.1"/>
    </source>
</evidence>
<comment type="caution">
    <text evidence="2">The sequence shown here is derived from an EMBL/GenBank/DDBJ whole genome shotgun (WGS) entry which is preliminary data.</text>
</comment>
<name>A0AA40ZSY2_9BACT</name>
<evidence type="ECO:0000259" key="1">
    <source>
        <dbReference type="SMART" id="SM00849"/>
    </source>
</evidence>